<feature type="non-terminal residue" evidence="2">
    <location>
        <position position="1"/>
    </location>
</feature>
<evidence type="ECO:0000256" key="1">
    <source>
        <dbReference type="SAM" id="MobiDB-lite"/>
    </source>
</evidence>
<dbReference type="EMBL" id="CADCWF010000251">
    <property type="protein sequence ID" value="CAA9570832.1"/>
    <property type="molecule type" value="Genomic_DNA"/>
</dbReference>
<dbReference type="AlphaFoldDB" id="A0A6J4V6L3"/>
<name>A0A6J4V6L3_9BACT</name>
<accession>A0A6J4V6L3</accession>
<gene>
    <name evidence="2" type="ORF">AVDCRST_MAG59-3532</name>
</gene>
<feature type="region of interest" description="Disordered" evidence="1">
    <location>
        <begin position="1"/>
        <end position="67"/>
    </location>
</feature>
<feature type="region of interest" description="Disordered" evidence="1">
    <location>
        <begin position="84"/>
        <end position="161"/>
    </location>
</feature>
<feature type="non-terminal residue" evidence="2">
    <location>
        <position position="161"/>
    </location>
</feature>
<evidence type="ECO:0000313" key="2">
    <source>
        <dbReference type="EMBL" id="CAA9570832.1"/>
    </source>
</evidence>
<organism evidence="2">
    <name type="scientific">uncultured Thermomicrobiales bacterium</name>
    <dbReference type="NCBI Taxonomy" id="1645740"/>
    <lineage>
        <taxon>Bacteria</taxon>
        <taxon>Pseudomonadati</taxon>
        <taxon>Thermomicrobiota</taxon>
        <taxon>Thermomicrobia</taxon>
        <taxon>Thermomicrobiales</taxon>
        <taxon>environmental samples</taxon>
    </lineage>
</organism>
<sequence>DPRPAAPEQPRSPRGRALADQRRTRGVAAAGGRRVRRVPARPDRPAASLGRTDLGRVGRGLGRLGGRADAGAALADLALWHRRAGGRPPAGLVDPDPDARADGPHPARRHRPRSPPAPLRARKRGALYGRRGERDPRPGRGDRRRRPGTDRLAGERPRGPV</sequence>
<protein>
    <submittedName>
        <fullName evidence="2">Transmembrane protein, distant homology with ydbS</fullName>
    </submittedName>
</protein>
<feature type="compositionally biased region" description="Basic and acidic residues" evidence="1">
    <location>
        <begin position="130"/>
        <end position="161"/>
    </location>
</feature>
<keyword evidence="2" id="KW-0472">Membrane</keyword>
<proteinExistence type="predicted"/>
<keyword evidence="2" id="KW-0812">Transmembrane</keyword>
<reference evidence="2" key="1">
    <citation type="submission" date="2020-02" db="EMBL/GenBank/DDBJ databases">
        <authorList>
            <person name="Meier V. D."/>
        </authorList>
    </citation>
    <scope>NUCLEOTIDE SEQUENCE</scope>
    <source>
        <strain evidence="2">AVDCRST_MAG59</strain>
    </source>
</reference>